<feature type="compositionally biased region" description="Low complexity" evidence="1">
    <location>
        <begin position="52"/>
        <end position="61"/>
    </location>
</feature>
<comment type="caution">
    <text evidence="3">The sequence shown here is derived from an EMBL/GenBank/DDBJ whole genome shotgun (WGS) entry which is preliminary data.</text>
</comment>
<proteinExistence type="predicted"/>
<sequence>MKGPLLDRYRASLLATDLVERPLEEDRTGPSGHPLWRRYVASLLDVPLPRTAPSDGRSAAADSRRSAARVPETELAPVVVRAPRLVPGAALRPRRTGMRALVAAAALGAAAVAAVLTLPYASTSPTPPSATVSPSDSAAPDTPAGYRRVHDAEGFTLDVPRGWRRTQKTGSVFYRSPGGRSFIQIYRDTGPRETPYESLKTTAENVSANAGYRRVRLEKLGSGATAPAELEYTYDSPDLGPRRVLDRALTGDDGVRYFILLADPTDQRPEQRQRQDIVLRSFSVTG</sequence>
<name>A0ABV2YRZ3_9ACTN</name>
<keyword evidence="4" id="KW-1185">Reference proteome</keyword>
<keyword evidence="2" id="KW-1133">Transmembrane helix</keyword>
<feature type="compositionally biased region" description="Low complexity" evidence="1">
    <location>
        <begin position="123"/>
        <end position="140"/>
    </location>
</feature>
<evidence type="ECO:0008006" key="5">
    <source>
        <dbReference type="Google" id="ProtNLM"/>
    </source>
</evidence>
<organism evidence="3 4">
    <name type="scientific">Streptomyces catenulae</name>
    <dbReference type="NCBI Taxonomy" id="66875"/>
    <lineage>
        <taxon>Bacteria</taxon>
        <taxon>Bacillati</taxon>
        <taxon>Actinomycetota</taxon>
        <taxon>Actinomycetes</taxon>
        <taxon>Kitasatosporales</taxon>
        <taxon>Streptomycetaceae</taxon>
        <taxon>Streptomyces</taxon>
    </lineage>
</organism>
<dbReference type="RefSeq" id="WP_051739497.1">
    <property type="nucleotide sequence ID" value="NZ_JBEZVI010000001.1"/>
</dbReference>
<evidence type="ECO:0000313" key="4">
    <source>
        <dbReference type="Proteomes" id="UP001550853"/>
    </source>
</evidence>
<evidence type="ECO:0000256" key="1">
    <source>
        <dbReference type="SAM" id="MobiDB-lite"/>
    </source>
</evidence>
<feature type="region of interest" description="Disordered" evidence="1">
    <location>
        <begin position="123"/>
        <end position="146"/>
    </location>
</feature>
<dbReference type="EMBL" id="JBEZVI010000001">
    <property type="protein sequence ID" value="MEU3708504.1"/>
    <property type="molecule type" value="Genomic_DNA"/>
</dbReference>
<gene>
    <name evidence="3" type="ORF">AB0E61_00200</name>
</gene>
<feature type="region of interest" description="Disordered" evidence="1">
    <location>
        <begin position="50"/>
        <end position="71"/>
    </location>
</feature>
<reference evidence="3 4" key="1">
    <citation type="submission" date="2024-06" db="EMBL/GenBank/DDBJ databases">
        <title>The Natural Products Discovery Center: Release of the First 8490 Sequenced Strains for Exploring Actinobacteria Biosynthetic Diversity.</title>
        <authorList>
            <person name="Kalkreuter E."/>
            <person name="Kautsar S.A."/>
            <person name="Yang D."/>
            <person name="Bader C.D."/>
            <person name="Teijaro C.N."/>
            <person name="Fluegel L."/>
            <person name="Davis C.M."/>
            <person name="Simpson J.R."/>
            <person name="Lauterbach L."/>
            <person name="Steele A.D."/>
            <person name="Gui C."/>
            <person name="Meng S."/>
            <person name="Li G."/>
            <person name="Viehrig K."/>
            <person name="Ye F."/>
            <person name="Su P."/>
            <person name="Kiefer A.F."/>
            <person name="Nichols A."/>
            <person name="Cepeda A.J."/>
            <person name="Yan W."/>
            <person name="Fan B."/>
            <person name="Jiang Y."/>
            <person name="Adhikari A."/>
            <person name="Zheng C.-J."/>
            <person name="Schuster L."/>
            <person name="Cowan T.M."/>
            <person name="Smanski M.J."/>
            <person name="Chevrette M.G."/>
            <person name="De Carvalho L.P.S."/>
            <person name="Shen B."/>
        </authorList>
    </citation>
    <scope>NUCLEOTIDE SEQUENCE [LARGE SCALE GENOMIC DNA]</scope>
    <source>
        <strain evidence="3 4">NPDC033039</strain>
    </source>
</reference>
<evidence type="ECO:0000256" key="2">
    <source>
        <dbReference type="SAM" id="Phobius"/>
    </source>
</evidence>
<keyword evidence="2" id="KW-0472">Membrane</keyword>
<evidence type="ECO:0000313" key="3">
    <source>
        <dbReference type="EMBL" id="MEU3708504.1"/>
    </source>
</evidence>
<dbReference type="Proteomes" id="UP001550853">
    <property type="component" value="Unassembled WGS sequence"/>
</dbReference>
<feature type="transmembrane region" description="Helical" evidence="2">
    <location>
        <begin position="100"/>
        <end position="121"/>
    </location>
</feature>
<accession>A0ABV2YRZ3</accession>
<protein>
    <recommendedName>
        <fullName evidence="5">Serine/arginine repetitive matrix protein 2</fullName>
    </recommendedName>
</protein>
<keyword evidence="2" id="KW-0812">Transmembrane</keyword>